<protein>
    <submittedName>
        <fullName evidence="1">Uncharacterized protein</fullName>
    </submittedName>
</protein>
<sequence length="83" mass="8589">MAIDEIGVTCRGRESLIANWSLQAQVQGAAGDESAVAGARLSTNPDATVVVADPLVDGQSGWVDVLAAGTSWPVRPLKTRSVK</sequence>
<accession>X7YS86</accession>
<proteinExistence type="predicted"/>
<gene>
    <name evidence="1" type="ORF">I553_3745</name>
</gene>
<comment type="caution">
    <text evidence="1">The sequence shown here is derived from an EMBL/GenBank/DDBJ whole genome shotgun (WGS) entry which is preliminary data.</text>
</comment>
<dbReference type="PATRIC" id="fig|1299334.3.peg.9181"/>
<dbReference type="AlphaFoldDB" id="X7YS86"/>
<name>X7YS86_MYCXE</name>
<reference evidence="1" key="1">
    <citation type="submission" date="2014-01" db="EMBL/GenBank/DDBJ databases">
        <authorList>
            <person name="Brown-Elliot B."/>
            <person name="Wallace R."/>
            <person name="Lenaerts A."/>
            <person name="Ordway D."/>
            <person name="DeGroote M.A."/>
            <person name="Parker T."/>
            <person name="Sizemore C."/>
            <person name="Tallon L.J."/>
            <person name="Sadzewicz L.K."/>
            <person name="Sengamalay N."/>
            <person name="Fraser C.M."/>
            <person name="Hine E."/>
            <person name="Shefchek K.A."/>
            <person name="Das S.P."/>
            <person name="Tettelin H."/>
        </authorList>
    </citation>
    <scope>NUCLEOTIDE SEQUENCE [LARGE SCALE GENOMIC DNA]</scope>
    <source>
        <strain evidence="1">4042</strain>
    </source>
</reference>
<evidence type="ECO:0000313" key="1">
    <source>
        <dbReference type="EMBL" id="EUA09661.1"/>
    </source>
</evidence>
<dbReference type="EMBL" id="JAOB01000089">
    <property type="protein sequence ID" value="EUA09661.1"/>
    <property type="molecule type" value="Genomic_DNA"/>
</dbReference>
<organism evidence="1">
    <name type="scientific">Mycobacterium xenopi 4042</name>
    <dbReference type="NCBI Taxonomy" id="1299334"/>
    <lineage>
        <taxon>Bacteria</taxon>
        <taxon>Bacillati</taxon>
        <taxon>Actinomycetota</taxon>
        <taxon>Actinomycetes</taxon>
        <taxon>Mycobacteriales</taxon>
        <taxon>Mycobacteriaceae</taxon>
        <taxon>Mycobacterium</taxon>
    </lineage>
</organism>